<gene>
    <name evidence="10" type="ORF">K435DRAFT_352117</name>
</gene>
<keyword evidence="4 10" id="KW-0808">Transferase</keyword>
<dbReference type="OrthoDB" id="932129at2759"/>
<evidence type="ECO:0000256" key="9">
    <source>
        <dbReference type="PIRSR" id="PIRSR000806-2"/>
    </source>
</evidence>
<feature type="binding site" evidence="9">
    <location>
        <position position="194"/>
    </location>
    <ligand>
        <name>UTP</name>
        <dbReference type="ChEBI" id="CHEBI:46398"/>
    </ligand>
</feature>
<feature type="binding site" evidence="9">
    <location>
        <position position="135"/>
    </location>
    <ligand>
        <name>UTP</name>
        <dbReference type="ChEBI" id="CHEBI:46398"/>
    </ligand>
</feature>
<dbReference type="FunFam" id="2.160.10.10:FF:000001">
    <property type="entry name" value="UTP--glucose-1-phosphate uridylyltransferase"/>
    <property type="match status" value="1"/>
</dbReference>
<reference evidence="10 11" key="1">
    <citation type="journal article" date="2019" name="Nat. Ecol. Evol.">
        <title>Megaphylogeny resolves global patterns of mushroom evolution.</title>
        <authorList>
            <person name="Varga T."/>
            <person name="Krizsan K."/>
            <person name="Foldi C."/>
            <person name="Dima B."/>
            <person name="Sanchez-Garcia M."/>
            <person name="Sanchez-Ramirez S."/>
            <person name="Szollosi G.J."/>
            <person name="Szarkandi J.G."/>
            <person name="Papp V."/>
            <person name="Albert L."/>
            <person name="Andreopoulos W."/>
            <person name="Angelini C."/>
            <person name="Antonin V."/>
            <person name="Barry K.W."/>
            <person name="Bougher N.L."/>
            <person name="Buchanan P."/>
            <person name="Buyck B."/>
            <person name="Bense V."/>
            <person name="Catcheside P."/>
            <person name="Chovatia M."/>
            <person name="Cooper J."/>
            <person name="Damon W."/>
            <person name="Desjardin D."/>
            <person name="Finy P."/>
            <person name="Geml J."/>
            <person name="Haridas S."/>
            <person name="Hughes K."/>
            <person name="Justo A."/>
            <person name="Karasinski D."/>
            <person name="Kautmanova I."/>
            <person name="Kiss B."/>
            <person name="Kocsube S."/>
            <person name="Kotiranta H."/>
            <person name="LaButti K.M."/>
            <person name="Lechner B.E."/>
            <person name="Liimatainen K."/>
            <person name="Lipzen A."/>
            <person name="Lukacs Z."/>
            <person name="Mihaltcheva S."/>
            <person name="Morgado L.N."/>
            <person name="Niskanen T."/>
            <person name="Noordeloos M.E."/>
            <person name="Ohm R.A."/>
            <person name="Ortiz-Santana B."/>
            <person name="Ovrebo C."/>
            <person name="Racz N."/>
            <person name="Riley R."/>
            <person name="Savchenko A."/>
            <person name="Shiryaev A."/>
            <person name="Soop K."/>
            <person name="Spirin V."/>
            <person name="Szebenyi C."/>
            <person name="Tomsovsky M."/>
            <person name="Tulloss R.E."/>
            <person name="Uehling J."/>
            <person name="Grigoriev I.V."/>
            <person name="Vagvolgyi C."/>
            <person name="Papp T."/>
            <person name="Martin F.M."/>
            <person name="Miettinen O."/>
            <person name="Hibbett D.S."/>
            <person name="Nagy L.G."/>
        </authorList>
    </citation>
    <scope>NUCLEOTIDE SEQUENCE [LARGE SCALE GENOMIC DNA]</scope>
    <source>
        <strain evidence="10 11">CBS 962.96</strain>
    </source>
</reference>
<evidence type="ECO:0000313" key="11">
    <source>
        <dbReference type="Proteomes" id="UP000297245"/>
    </source>
</evidence>
<dbReference type="PIRSF" id="PIRSF000806">
    <property type="entry name" value="UDPGP"/>
    <property type="match status" value="1"/>
</dbReference>
<comment type="catalytic activity">
    <reaction evidence="7">
        <text>alpha-D-glucose 1-phosphate + UTP + H(+) = UDP-alpha-D-glucose + diphosphate</text>
        <dbReference type="Rhea" id="RHEA:19889"/>
        <dbReference type="ChEBI" id="CHEBI:15378"/>
        <dbReference type="ChEBI" id="CHEBI:33019"/>
        <dbReference type="ChEBI" id="CHEBI:46398"/>
        <dbReference type="ChEBI" id="CHEBI:58601"/>
        <dbReference type="ChEBI" id="CHEBI:58885"/>
        <dbReference type="EC" id="2.7.7.9"/>
    </reaction>
</comment>
<evidence type="ECO:0000256" key="3">
    <source>
        <dbReference type="ARBA" id="ARBA00012415"/>
    </source>
</evidence>
<dbReference type="FunFam" id="3.90.550.10:FF:000002">
    <property type="entry name" value="UTP--glucose-1-phosphate uridylyltransferase"/>
    <property type="match status" value="1"/>
</dbReference>
<evidence type="ECO:0000256" key="1">
    <source>
        <dbReference type="ARBA" id="ARBA00003449"/>
    </source>
</evidence>
<feature type="binding site" evidence="9">
    <location>
        <position position="332"/>
    </location>
    <ligand>
        <name>UTP</name>
        <dbReference type="ChEBI" id="CHEBI:46398"/>
    </ligand>
</feature>
<accession>A0A4V4HHE2</accession>
<dbReference type="InterPro" id="IPR002618">
    <property type="entry name" value="UDPGP_fam"/>
</dbReference>
<dbReference type="AlphaFoldDB" id="A0A4V4HHE2"/>
<protein>
    <recommendedName>
        <fullName evidence="3">UTP--glucose-1-phosphate uridylyltransferase</fullName>
        <ecNumber evidence="3">2.7.7.9</ecNumber>
    </recommendedName>
    <alternativeName>
        <fullName evidence="6">UDP-glucose pyrophosphorylase</fullName>
    </alternativeName>
</protein>
<proteinExistence type="inferred from homology"/>
<comment type="function">
    <text evidence="1">Plays a central role as a glucosyl donor in cellular metabolic pathways.</text>
</comment>
<dbReference type="Gene3D" id="2.160.10.10">
    <property type="entry name" value="Hexapeptide repeat proteins"/>
    <property type="match status" value="1"/>
</dbReference>
<feature type="binding site" evidence="9">
    <location>
        <position position="163"/>
    </location>
    <ligand>
        <name>UTP</name>
        <dbReference type="ChEBI" id="CHEBI:46398"/>
    </ligand>
</feature>
<feature type="binding site" evidence="8">
    <location>
        <position position="164"/>
    </location>
    <ligand>
        <name>substrate</name>
    </ligand>
</feature>
<dbReference type="EMBL" id="ML179077">
    <property type="protein sequence ID" value="THV02386.1"/>
    <property type="molecule type" value="Genomic_DNA"/>
</dbReference>
<keyword evidence="11" id="KW-1185">Reference proteome</keyword>
<dbReference type="SUPFAM" id="SSF53448">
    <property type="entry name" value="Nucleotide-diphospho-sugar transferases"/>
    <property type="match status" value="1"/>
</dbReference>
<evidence type="ECO:0000256" key="4">
    <source>
        <dbReference type="ARBA" id="ARBA00022679"/>
    </source>
</evidence>
<sequence length="444" mass="49830">MKSFLKLLSRYLDQKSCPQALDWDNIQGLSTDQLALYENLYAPASVEKSLKKLAVLKLNGGLGSTMGIHGAKSALEVTKGITFLDMTIQQIRHVNLSYNVDVPLIFMTSSNTYDDTLRITKKYTNQPVRITLFNQSRYPQVTEGTYHPCPKSADDPRMWYPPGHGDLFTALNHSGVLDSLLSDGKEYLFVSNSDNLGATIDPKILQHMIDNNSEFVIEVTDKTTKDDIGGAIVNYEGTVRLVELDQVPPEHAEDFKSAKQFKSFNTNNLWIDLKAIKRAMSIGELELDIIEKIIPTDNDRRIQLETAAASAVKHFDRPKVINVPRERFLPVKTCSDLLLIKSDVYQVKNGHLVPNYNRTFQSTPAIKLSEQFRNIDDFQRRFKTVPNIADLDLLTVTGDVYFGRSVTLRGTIIIAASEGKRIDIPDGCVLENTLLTGSLDMIDL</sequence>
<evidence type="ECO:0000313" key="10">
    <source>
        <dbReference type="EMBL" id="THV02386.1"/>
    </source>
</evidence>
<dbReference type="InterPro" id="IPR016267">
    <property type="entry name" value="UDPGP_trans"/>
</dbReference>
<comment type="similarity">
    <text evidence="2">Belongs to the UDPGP type 1 family.</text>
</comment>
<dbReference type="Gene3D" id="3.90.550.10">
    <property type="entry name" value="Spore Coat Polysaccharide Biosynthesis Protein SpsA, Chain A"/>
    <property type="match status" value="1"/>
</dbReference>
<dbReference type="EC" id="2.7.7.9" evidence="3"/>
<evidence type="ECO:0000256" key="2">
    <source>
        <dbReference type="ARBA" id="ARBA00010401"/>
    </source>
</evidence>
<dbReference type="Pfam" id="PF01704">
    <property type="entry name" value="UDPGP"/>
    <property type="match status" value="1"/>
</dbReference>
<dbReference type="InterPro" id="IPR029044">
    <property type="entry name" value="Nucleotide-diphossugar_trans"/>
</dbReference>
<organism evidence="10 11">
    <name type="scientific">Dendrothele bispora (strain CBS 962.96)</name>
    <dbReference type="NCBI Taxonomy" id="1314807"/>
    <lineage>
        <taxon>Eukaryota</taxon>
        <taxon>Fungi</taxon>
        <taxon>Dikarya</taxon>
        <taxon>Basidiomycota</taxon>
        <taxon>Agaricomycotina</taxon>
        <taxon>Agaricomycetes</taxon>
        <taxon>Agaricomycetidae</taxon>
        <taxon>Agaricales</taxon>
        <taxon>Agaricales incertae sedis</taxon>
        <taxon>Dendrothele</taxon>
    </lineage>
</organism>
<dbReference type="GO" id="GO:0003983">
    <property type="term" value="F:UTP:glucose-1-phosphate uridylyltransferase activity"/>
    <property type="evidence" value="ECO:0007669"/>
    <property type="project" value="UniProtKB-EC"/>
</dbReference>
<feature type="binding site" evidence="9">
    <location>
        <position position="72"/>
    </location>
    <ligand>
        <name>UTP</name>
        <dbReference type="ChEBI" id="CHEBI:46398"/>
    </ligand>
</feature>
<evidence type="ECO:0000256" key="6">
    <source>
        <dbReference type="ARBA" id="ARBA00031959"/>
    </source>
</evidence>
<dbReference type="PANTHER" id="PTHR43511">
    <property type="match status" value="1"/>
</dbReference>
<evidence type="ECO:0000256" key="5">
    <source>
        <dbReference type="ARBA" id="ARBA00022695"/>
    </source>
</evidence>
<dbReference type="GO" id="GO:0006011">
    <property type="term" value="P:UDP-alpha-D-glucose metabolic process"/>
    <property type="evidence" value="ECO:0007669"/>
    <property type="project" value="InterPro"/>
</dbReference>
<evidence type="ECO:0000256" key="7">
    <source>
        <dbReference type="ARBA" id="ARBA00048128"/>
    </source>
</evidence>
<evidence type="ECO:0000256" key="8">
    <source>
        <dbReference type="PIRSR" id="PIRSR000806-1"/>
    </source>
</evidence>
<dbReference type="CDD" id="cd00897">
    <property type="entry name" value="UGPase_euk"/>
    <property type="match status" value="1"/>
</dbReference>
<keyword evidence="5 10" id="KW-0548">Nucleotidyltransferase</keyword>
<dbReference type="Proteomes" id="UP000297245">
    <property type="component" value="Unassembled WGS sequence"/>
</dbReference>
<name>A0A4V4HHE2_DENBC</name>